<accession>A0A0B6F6A3</accession>
<keyword evidence="1" id="KW-0812">Transmembrane</keyword>
<dbReference type="Proteomes" id="UP000031890">
    <property type="component" value="Chromosome"/>
</dbReference>
<proteinExistence type="predicted"/>
<feature type="transmembrane region" description="Helical" evidence="1">
    <location>
        <begin position="37"/>
        <end position="58"/>
    </location>
</feature>
<dbReference type="EMBL" id="CP010827">
    <property type="protein sequence ID" value="AJI79556.1"/>
    <property type="molecule type" value="Genomic_DNA"/>
</dbReference>
<reference evidence="2 3" key="1">
    <citation type="journal article" date="2015" name="Genome Announc.">
        <title>Complete Genome Sequence and Annotation of Corynebacterium singulare DSM 44357, Isolated from a Human Semen Specimen.</title>
        <authorList>
            <person name="Merten M."/>
            <person name="Brinkrolf K."/>
            <person name="Albersmeier A."/>
            <person name="Kutter Y."/>
            <person name="Ruckert C."/>
            <person name="Tauch A."/>
        </authorList>
    </citation>
    <scope>NUCLEOTIDE SEQUENCE [LARGE SCALE GENOMIC DNA]</scope>
    <source>
        <strain evidence="2">IBS B52218</strain>
    </source>
</reference>
<sequence length="98" mass="10961">MIFDPMAAWMGTSNCWRGMPLNRLSTSVDYMSQFRSAFVPAAILVAGLVILAVLYVGLSRHYNEQELQALIDGANPNGQDYSVIIHNELTWSYSFNAE</sequence>
<dbReference type="AlphaFoldDB" id="A0A0B6F6A3"/>
<keyword evidence="1" id="KW-1133">Transmembrane helix</keyword>
<dbReference type="KEGG" id="csx:CSING_10220"/>
<name>A0A0B6F6A3_9CORY</name>
<evidence type="ECO:0000256" key="1">
    <source>
        <dbReference type="SAM" id="Phobius"/>
    </source>
</evidence>
<protein>
    <submittedName>
        <fullName evidence="2">Uncharacterized protein</fullName>
    </submittedName>
</protein>
<organism evidence="2 3">
    <name type="scientific">Corynebacterium singulare</name>
    <dbReference type="NCBI Taxonomy" id="161899"/>
    <lineage>
        <taxon>Bacteria</taxon>
        <taxon>Bacillati</taxon>
        <taxon>Actinomycetota</taxon>
        <taxon>Actinomycetes</taxon>
        <taxon>Mycobacteriales</taxon>
        <taxon>Corynebacteriaceae</taxon>
        <taxon>Corynebacterium</taxon>
    </lineage>
</organism>
<gene>
    <name evidence="2" type="ORF">CSING_10220</name>
</gene>
<dbReference type="HOGENOM" id="CLU_182103_0_0_11"/>
<evidence type="ECO:0000313" key="2">
    <source>
        <dbReference type="EMBL" id="AJI79556.1"/>
    </source>
</evidence>
<keyword evidence="1" id="KW-0472">Membrane</keyword>
<evidence type="ECO:0000313" key="3">
    <source>
        <dbReference type="Proteomes" id="UP000031890"/>
    </source>
</evidence>